<feature type="region of interest" description="Disordered" evidence="1">
    <location>
        <begin position="1"/>
        <end position="32"/>
    </location>
</feature>
<feature type="non-terminal residue" evidence="2">
    <location>
        <position position="53"/>
    </location>
</feature>
<organism evidence="2 3">
    <name type="scientific">Claviceps africana</name>
    <dbReference type="NCBI Taxonomy" id="83212"/>
    <lineage>
        <taxon>Eukaryota</taxon>
        <taxon>Fungi</taxon>
        <taxon>Dikarya</taxon>
        <taxon>Ascomycota</taxon>
        <taxon>Pezizomycotina</taxon>
        <taxon>Sordariomycetes</taxon>
        <taxon>Hypocreomycetidae</taxon>
        <taxon>Hypocreales</taxon>
        <taxon>Clavicipitaceae</taxon>
        <taxon>Claviceps</taxon>
    </lineage>
</organism>
<reference evidence="2" key="1">
    <citation type="journal article" date="2020" name="bioRxiv">
        <title>Whole genome comparisons of ergot fungi reveals the divergence and evolution of species within the genus Claviceps are the result of varying mechanisms driving genome evolution and host range expansion.</title>
        <authorList>
            <person name="Wyka S.A."/>
            <person name="Mondo S.J."/>
            <person name="Liu M."/>
            <person name="Dettman J."/>
            <person name="Nalam V."/>
            <person name="Broders K.D."/>
        </authorList>
    </citation>
    <scope>NUCLEOTIDE SEQUENCE</scope>
    <source>
        <strain evidence="2">CCC 489</strain>
    </source>
</reference>
<dbReference type="AlphaFoldDB" id="A0A8K0J1W0"/>
<dbReference type="EMBL" id="SRPY01001330">
    <property type="protein sequence ID" value="KAG5913428.1"/>
    <property type="molecule type" value="Genomic_DNA"/>
</dbReference>
<dbReference type="Proteomes" id="UP000811619">
    <property type="component" value="Unassembled WGS sequence"/>
</dbReference>
<feature type="non-terminal residue" evidence="2">
    <location>
        <position position="1"/>
    </location>
</feature>
<name>A0A8K0J1W0_9HYPO</name>
<accession>A0A8K0J1W0</accession>
<keyword evidence="3" id="KW-1185">Reference proteome</keyword>
<protein>
    <submittedName>
        <fullName evidence="2">Uncharacterized protein</fullName>
    </submittedName>
</protein>
<sequence length="53" mass="5144">GRAAPGPRPADGAARAANWVSGERRESGPVRSGWVSAAVAGEGGAEEAGVADV</sequence>
<evidence type="ECO:0000256" key="1">
    <source>
        <dbReference type="SAM" id="MobiDB-lite"/>
    </source>
</evidence>
<feature type="compositionally biased region" description="Low complexity" evidence="1">
    <location>
        <begin position="1"/>
        <end position="17"/>
    </location>
</feature>
<proteinExistence type="predicted"/>
<comment type="caution">
    <text evidence="2">The sequence shown here is derived from an EMBL/GenBank/DDBJ whole genome shotgun (WGS) entry which is preliminary data.</text>
</comment>
<gene>
    <name evidence="2" type="ORF">E4U42_001180</name>
</gene>
<evidence type="ECO:0000313" key="3">
    <source>
        <dbReference type="Proteomes" id="UP000811619"/>
    </source>
</evidence>
<evidence type="ECO:0000313" key="2">
    <source>
        <dbReference type="EMBL" id="KAG5913428.1"/>
    </source>
</evidence>